<evidence type="ECO:0000259" key="2">
    <source>
        <dbReference type="Pfam" id="PF01370"/>
    </source>
</evidence>
<proteinExistence type="inferred from homology"/>
<dbReference type="EMBL" id="DTKJ01000074">
    <property type="protein sequence ID" value="HGZ12726.1"/>
    <property type="molecule type" value="Genomic_DNA"/>
</dbReference>
<organism evidence="3">
    <name type="scientific">Desulfobacca acetoxidans</name>
    <dbReference type="NCBI Taxonomy" id="60893"/>
    <lineage>
        <taxon>Bacteria</taxon>
        <taxon>Pseudomonadati</taxon>
        <taxon>Thermodesulfobacteriota</taxon>
        <taxon>Desulfobaccia</taxon>
        <taxon>Desulfobaccales</taxon>
        <taxon>Desulfobaccaceae</taxon>
        <taxon>Desulfobacca</taxon>
    </lineage>
</organism>
<comment type="caution">
    <text evidence="3">The sequence shown here is derived from an EMBL/GenBank/DDBJ whole genome shotgun (WGS) entry which is preliminary data.</text>
</comment>
<feature type="domain" description="NAD-dependent epimerase/dehydratase" evidence="2">
    <location>
        <begin position="15"/>
        <end position="234"/>
    </location>
</feature>
<reference evidence="3" key="1">
    <citation type="journal article" date="2020" name="mSystems">
        <title>Genome- and Community-Level Interaction Insights into Carbon Utilization and Element Cycling Functions of Hydrothermarchaeota in Hydrothermal Sediment.</title>
        <authorList>
            <person name="Zhou Z."/>
            <person name="Liu Y."/>
            <person name="Xu W."/>
            <person name="Pan J."/>
            <person name="Luo Z.H."/>
            <person name="Li M."/>
        </authorList>
    </citation>
    <scope>NUCLEOTIDE SEQUENCE [LARGE SCALE GENOMIC DNA]</scope>
    <source>
        <strain evidence="3">SpSt-853</strain>
    </source>
</reference>
<gene>
    <name evidence="3" type="ORF">ENW48_11020</name>
</gene>
<dbReference type="Gene3D" id="3.90.25.10">
    <property type="entry name" value="UDP-galactose 4-epimerase, domain 1"/>
    <property type="match status" value="1"/>
</dbReference>
<dbReference type="Pfam" id="PF01370">
    <property type="entry name" value="Epimerase"/>
    <property type="match status" value="1"/>
</dbReference>
<accession>A0A7C5AN28</accession>
<dbReference type="InterPro" id="IPR036291">
    <property type="entry name" value="NAD(P)-bd_dom_sf"/>
</dbReference>
<dbReference type="AlphaFoldDB" id="A0A7C5AN28"/>
<comment type="similarity">
    <text evidence="1">Belongs to the NAD(P)-dependent epimerase/dehydratase family.</text>
</comment>
<evidence type="ECO:0000313" key="3">
    <source>
        <dbReference type="EMBL" id="HGZ12726.1"/>
    </source>
</evidence>
<dbReference type="PANTHER" id="PTHR43000">
    <property type="entry name" value="DTDP-D-GLUCOSE 4,6-DEHYDRATASE-RELATED"/>
    <property type="match status" value="1"/>
</dbReference>
<sequence length="320" mass="34852">MENLLPPAALNRKYLVTGGAGFIGVNLVRALAPVARSLRVLDNLTAGRQEDLEDLPVDLLVGDIRDPDTVDQAMEGVEVVVHLAAHTGVVASVADPMLDFSVNVTGTLNLLQAAVRHQVSRFVFASTGGAIVGEAVPPVHEDLPPRPLSPYGAGKLAGEGYCSAFWGSYGLRTVPLRFSNIYGPYSYHKGSVIAKFFRQILAGEEITIYGDGEQTRDFLHVQDLCDALLSAIQLEVPFGRPIQLGTGRETSINTLVKLLRQTVGTQSFPPVRYAPPRAGEVQRNYVSLAKAKKYLGFTPKTDLLKGLELTWDWFREQGRI</sequence>
<dbReference type="SUPFAM" id="SSF51735">
    <property type="entry name" value="NAD(P)-binding Rossmann-fold domains"/>
    <property type="match status" value="1"/>
</dbReference>
<evidence type="ECO:0000256" key="1">
    <source>
        <dbReference type="ARBA" id="ARBA00007637"/>
    </source>
</evidence>
<name>A0A7C5AN28_9BACT</name>
<protein>
    <submittedName>
        <fullName evidence="3">NAD-dependent epimerase/dehydratase family protein</fullName>
    </submittedName>
</protein>
<dbReference type="Gene3D" id="3.40.50.720">
    <property type="entry name" value="NAD(P)-binding Rossmann-like Domain"/>
    <property type="match status" value="1"/>
</dbReference>
<dbReference type="InterPro" id="IPR001509">
    <property type="entry name" value="Epimerase_deHydtase"/>
</dbReference>